<accession>A0A3B0YFU6</accession>
<sequence length="155" mass="17665">MAITIDLFGSLFDLQDNQLDKLGNPLLALDETIDWVKFRKTLNRVNKKQNKGKAGAKPKDVVMMFKGLVIQNLYGLSDDQLEYQIEDRRSFQRFLGLNSHQRSPDAKTFWAFRNRLLGLKLVDKLFDALSRQLNQAGYVARQGQIVDASIVPAPI</sequence>
<dbReference type="Pfam" id="PF05598">
    <property type="entry name" value="DUF772"/>
    <property type="match status" value="1"/>
</dbReference>
<protein>
    <recommendedName>
        <fullName evidence="1">Transposase InsH N-terminal domain-containing protein</fullName>
    </recommendedName>
</protein>
<name>A0A3B0YFU6_9ZZZZ</name>
<dbReference type="PANTHER" id="PTHR35604:SF2">
    <property type="entry name" value="TRANSPOSASE INSH FOR INSERTION SEQUENCE ELEMENT IS5A-RELATED"/>
    <property type="match status" value="1"/>
</dbReference>
<feature type="domain" description="Transposase InsH N-terminal" evidence="1">
    <location>
        <begin position="18"/>
        <end position="115"/>
    </location>
</feature>
<reference evidence="2" key="1">
    <citation type="submission" date="2018-06" db="EMBL/GenBank/DDBJ databases">
        <authorList>
            <person name="Zhirakovskaya E."/>
        </authorList>
    </citation>
    <scope>NUCLEOTIDE SEQUENCE</scope>
</reference>
<gene>
    <name evidence="2" type="ORF">MNBD_GAMMA12-1198</name>
</gene>
<evidence type="ECO:0000313" key="2">
    <source>
        <dbReference type="EMBL" id="VAW78291.1"/>
    </source>
</evidence>
<dbReference type="InterPro" id="IPR008490">
    <property type="entry name" value="Transposase_InsH_N"/>
</dbReference>
<dbReference type="EMBL" id="UOFL01000146">
    <property type="protein sequence ID" value="VAW78291.1"/>
    <property type="molecule type" value="Genomic_DNA"/>
</dbReference>
<evidence type="ECO:0000259" key="1">
    <source>
        <dbReference type="Pfam" id="PF05598"/>
    </source>
</evidence>
<dbReference type="PANTHER" id="PTHR35604">
    <property type="entry name" value="TRANSPOSASE INSH FOR INSERTION SEQUENCE ELEMENT IS5A-RELATED"/>
    <property type="match status" value="1"/>
</dbReference>
<proteinExistence type="predicted"/>
<organism evidence="2">
    <name type="scientific">hydrothermal vent metagenome</name>
    <dbReference type="NCBI Taxonomy" id="652676"/>
    <lineage>
        <taxon>unclassified sequences</taxon>
        <taxon>metagenomes</taxon>
        <taxon>ecological metagenomes</taxon>
    </lineage>
</organism>
<dbReference type="AlphaFoldDB" id="A0A3B0YFU6"/>